<protein>
    <submittedName>
        <fullName evidence="1">DUF1501 domain-containing protein</fullName>
    </submittedName>
</protein>
<organism evidence="1">
    <name type="scientific">Anisakis simplex</name>
    <name type="common">Herring worm</name>
    <dbReference type="NCBI Taxonomy" id="6269"/>
    <lineage>
        <taxon>Eukaryota</taxon>
        <taxon>Metazoa</taxon>
        <taxon>Ecdysozoa</taxon>
        <taxon>Nematoda</taxon>
        <taxon>Chromadorea</taxon>
        <taxon>Rhabditida</taxon>
        <taxon>Spirurina</taxon>
        <taxon>Ascaridomorpha</taxon>
        <taxon>Ascaridoidea</taxon>
        <taxon>Anisakidae</taxon>
        <taxon>Anisakis</taxon>
        <taxon>Anisakis simplex complex</taxon>
    </lineage>
</organism>
<proteinExistence type="predicted"/>
<accession>A0A0M3JI52</accession>
<reference evidence="1" key="1">
    <citation type="submission" date="2017-02" db="UniProtKB">
        <authorList>
            <consortium name="WormBaseParasite"/>
        </authorList>
    </citation>
    <scope>IDENTIFICATION</scope>
</reference>
<sequence length="60" mass="6631">LSPSHGILTRHTSPSPLRAAIDSHHQSLYIGQDDVNNDPENLRKVTPKADVPFGEIFPML</sequence>
<dbReference type="WBParaSite" id="ASIM_0000731701-mRNA-1">
    <property type="protein sequence ID" value="ASIM_0000731701-mRNA-1"/>
    <property type="gene ID" value="ASIM_0000731701"/>
</dbReference>
<evidence type="ECO:0000313" key="1">
    <source>
        <dbReference type="WBParaSite" id="ASIM_0000731701-mRNA-1"/>
    </source>
</evidence>
<name>A0A0M3JI52_ANISI</name>
<dbReference type="AlphaFoldDB" id="A0A0M3JI52"/>